<dbReference type="Proteomes" id="UP000053523">
    <property type="component" value="Unassembled WGS sequence"/>
</dbReference>
<dbReference type="RefSeq" id="WP_037550035.1">
    <property type="nucleotide sequence ID" value="NZ_CAJCFX010000020.1"/>
</dbReference>
<proteinExistence type="predicted"/>
<evidence type="ECO:0000259" key="1">
    <source>
        <dbReference type="Pfam" id="PF08349"/>
    </source>
</evidence>
<dbReference type="InterPro" id="IPR013560">
    <property type="entry name" value="DUF1722"/>
</dbReference>
<protein>
    <submittedName>
        <fullName evidence="2">DUF1722 domain-containing protein</fullName>
    </submittedName>
</protein>
<organism evidence="2 3">
    <name type="scientific">Staphylococcus haemolyticus</name>
    <dbReference type="NCBI Taxonomy" id="1283"/>
    <lineage>
        <taxon>Bacteria</taxon>
        <taxon>Bacillati</taxon>
        <taxon>Bacillota</taxon>
        <taxon>Bacilli</taxon>
        <taxon>Bacillales</taxon>
        <taxon>Staphylococcaceae</taxon>
        <taxon>Staphylococcus</taxon>
    </lineage>
</organism>
<gene>
    <name evidence="2" type="ORF">AL503_006400</name>
</gene>
<comment type="caution">
    <text evidence="2">The sequence shown here is derived from an EMBL/GenBank/DDBJ whole genome shotgun (WGS) entry which is preliminary data.</text>
</comment>
<reference evidence="2 3" key="1">
    <citation type="submission" date="2017-12" db="EMBL/GenBank/DDBJ databases">
        <title>FDA dAtabase for Regulatory Grade micrObial Sequences (FDA-ARGOS): Supporting development and validation of Infectious Disease Dx tests.</title>
        <authorList>
            <person name="Hoffmann M."/>
            <person name="Allard M."/>
            <person name="Evans P."/>
            <person name="Brown E."/>
            <person name="Tallon L."/>
            <person name="Sadzewicz L."/>
            <person name="Sengamalay N."/>
            <person name="Ott S."/>
            <person name="Godinez A."/>
            <person name="Nagaraj S."/>
            <person name="Vavikolanu K."/>
            <person name="Aluvathingal J."/>
            <person name="Nadendla S."/>
            <person name="Sichtig H."/>
        </authorList>
    </citation>
    <scope>NUCLEOTIDE SEQUENCE [LARGE SCALE GENOMIC DNA]</scope>
    <source>
        <strain evidence="2 3">FDAARGOS_148</strain>
    </source>
</reference>
<dbReference type="EMBL" id="LORN02000015">
    <property type="protein sequence ID" value="PNN20435.1"/>
    <property type="molecule type" value="Genomic_DNA"/>
</dbReference>
<sequence length="124" mass="14992">MKERGYIEKLWREEKYNVLYHSQQHYNYIRELLKQSPTLNEVQLAINEAFQTTPSNGSIINAYDHMWGYFKHKANEIEKNKSAQLKTDFKQDKVQSKELLIFIKYLADKYEVYYLQKSTLLNFQ</sequence>
<accession>A0A2J8BFP4</accession>
<evidence type="ECO:0000313" key="3">
    <source>
        <dbReference type="Proteomes" id="UP000053523"/>
    </source>
</evidence>
<dbReference type="AlphaFoldDB" id="A0A2J8BFP4"/>
<evidence type="ECO:0000313" key="2">
    <source>
        <dbReference type="EMBL" id="PNN20435.1"/>
    </source>
</evidence>
<name>A0A2J8BFP4_STAHA</name>
<feature type="domain" description="DUF1722" evidence="1">
    <location>
        <begin position="15"/>
        <end position="122"/>
    </location>
</feature>
<dbReference type="Pfam" id="PF08349">
    <property type="entry name" value="DUF1722"/>
    <property type="match status" value="1"/>
</dbReference>